<keyword evidence="2" id="KW-0819">tRNA processing</keyword>
<dbReference type="AlphaFoldDB" id="A0A0P1BLE9"/>
<feature type="compositionally biased region" description="Gly residues" evidence="4">
    <location>
        <begin position="64"/>
        <end position="82"/>
    </location>
</feature>
<feature type="domain" description="Pop1 N-terminal" evidence="5">
    <location>
        <begin position="139"/>
        <end position="237"/>
    </location>
</feature>
<feature type="region of interest" description="Disordered" evidence="4">
    <location>
        <begin position="1"/>
        <end position="129"/>
    </location>
</feature>
<evidence type="ECO:0000256" key="4">
    <source>
        <dbReference type="SAM" id="MobiDB-lite"/>
    </source>
</evidence>
<accession>A0A0P1BLE9</accession>
<evidence type="ECO:0000259" key="7">
    <source>
        <dbReference type="Pfam" id="PF22770"/>
    </source>
</evidence>
<keyword evidence="9" id="KW-1185">Reference proteome</keyword>
<evidence type="ECO:0000259" key="5">
    <source>
        <dbReference type="Pfam" id="PF06978"/>
    </source>
</evidence>
<feature type="compositionally biased region" description="Basic residues" evidence="4">
    <location>
        <begin position="39"/>
        <end position="48"/>
    </location>
</feature>
<dbReference type="GO" id="GO:0001682">
    <property type="term" value="P:tRNA 5'-leader removal"/>
    <property type="evidence" value="ECO:0007669"/>
    <property type="project" value="InterPro"/>
</dbReference>
<feature type="region of interest" description="Disordered" evidence="4">
    <location>
        <begin position="490"/>
        <end position="513"/>
    </location>
</feature>
<feature type="domain" description="POPLD" evidence="6">
    <location>
        <begin position="755"/>
        <end position="842"/>
    </location>
</feature>
<dbReference type="PANTHER" id="PTHR22731">
    <property type="entry name" value="RIBONUCLEASES P/MRP PROTEIN SUBUNIT POP1"/>
    <property type="match status" value="1"/>
</dbReference>
<sequence>MSNKRKLELALDQMAGEHQRAHRQAAARSGDANEDRARASARMHKAKKARFETANVNVNDGKAGKGNGKAGNGNGNGNGNDNGNGNSSQATAEPAKLQLSKASTKHQPRSKSSRHLSQAGSSRSFSDTLPSSLDLNQHLESHASQIRTISVQLKTGRGSSATRAWQMLPRAERRRAASHNLLALPKRLRGKGASELKSSNTTATTRKEVRKRKGMSGSTGGYPRVKERRRRERLRGRAGDEAAMSSAAGVGGEIKGKGRWLETHLWHAKRFRMTGVEDKVVRNPQAAHDPRGVEYSGVSSVTRSRWGYNLAEQPSSKGFKAAIKACKDGVAVHDASYWQSVRVGYRLRGRSVSQGKEARMKLAQLLRESGLDLESDELDARATFATLTEQKKQYVAPVTLLWVQPTDSRGVADDADALSLSSPPLGQASGRISEREAMQVDDQPPDIPNARTLAASEAHTAEAEVILLVHPAGLASLRTALTSSITLQRRRIRQERQRRRRAPTASSALVPSSSDCLAELPEVEQDEHVYMQLLRPASPALCAKSDSKGRKHGTLSHFKLDQKLRKMASISAQRDEQEGQKSRMEGYNMFQLSGPRSGRLLGSILKPVARTSPDKKHAFKLICSVLKPDQIRRGTMLGLQVHDPRLRNPSTVKKEVLDRRKMQQAAGALEVIWDRPMGQGKEREDDEDQRRCASVSATLAQTDLLSQGNEMPRVSKGEVDSLKARNLIPGTPLTPSSTTQIVSIAIIAHRDPVPGYTLLVPRGWGRAFFHSLVHSKPVVLCLSSLASLSSQFARPVFPFDHPGCEAYNAWEKQEVGREKAKWCRTPMGKRVNWESVGTRFAWGGEGLWKACVQESWNRTALMPRKKDEEIQVRLLPPGKAFKRTERYGKHDASLRHVSISAIRRGHFGPYTEIHMLTLEEQKVWRRALLDAPKDAQLDLEAEDAAEPVVDPRIAKRGASKDQSALRQLEQSHRDASNSLMGATTSGTFSLAEGKACAVGVIASVAVRELQERAAALRVEQEEQQVDAGQQATEDEEHLMGMEGADASVEGEAGKIQIRPCAKSNGAAYLVLTKERQSSAWRAAELRLL</sequence>
<evidence type="ECO:0000256" key="1">
    <source>
        <dbReference type="ARBA" id="ARBA00004123"/>
    </source>
</evidence>
<dbReference type="Pfam" id="PF08170">
    <property type="entry name" value="POPLD"/>
    <property type="match status" value="1"/>
</dbReference>
<feature type="compositionally biased region" description="Basic residues" evidence="4">
    <location>
        <begin position="103"/>
        <end position="114"/>
    </location>
</feature>
<reference evidence="9" key="1">
    <citation type="submission" date="2014-09" db="EMBL/GenBank/DDBJ databases">
        <authorList>
            <person name="Sharma Rahul"/>
            <person name="Thines Marco"/>
        </authorList>
    </citation>
    <scope>NUCLEOTIDE SEQUENCE [LARGE SCALE GENOMIC DNA]</scope>
</reference>
<evidence type="ECO:0000256" key="2">
    <source>
        <dbReference type="ARBA" id="ARBA00022694"/>
    </source>
</evidence>
<feature type="region of interest" description="Disordered" evidence="4">
    <location>
        <begin position="953"/>
        <end position="980"/>
    </location>
</feature>
<dbReference type="EMBL" id="CCYA01000318">
    <property type="protein sequence ID" value="CEH16592.1"/>
    <property type="molecule type" value="Genomic_DNA"/>
</dbReference>
<dbReference type="GO" id="GO:0000172">
    <property type="term" value="C:ribonuclease MRP complex"/>
    <property type="evidence" value="ECO:0007669"/>
    <property type="project" value="InterPro"/>
</dbReference>
<evidence type="ECO:0000313" key="8">
    <source>
        <dbReference type="EMBL" id="CEH16592.1"/>
    </source>
</evidence>
<feature type="compositionally biased region" description="Basic residues" evidence="4">
    <location>
        <begin position="490"/>
        <end position="502"/>
    </location>
</feature>
<evidence type="ECO:0000259" key="6">
    <source>
        <dbReference type="Pfam" id="PF08170"/>
    </source>
</evidence>
<keyword evidence="3" id="KW-0539">Nucleus</keyword>
<dbReference type="Pfam" id="PF06978">
    <property type="entry name" value="POP1_N"/>
    <property type="match status" value="2"/>
</dbReference>
<dbReference type="InterPro" id="IPR055079">
    <property type="entry name" value="POP1_C"/>
</dbReference>
<dbReference type="InterPro" id="IPR009723">
    <property type="entry name" value="Pop1_N"/>
</dbReference>
<dbReference type="OrthoDB" id="442863at2759"/>
<proteinExistence type="predicted"/>
<dbReference type="Proteomes" id="UP000054845">
    <property type="component" value="Unassembled WGS sequence"/>
</dbReference>
<protein>
    <submittedName>
        <fullName evidence="8">Ribonucleases P/MRP protein subunit</fullName>
    </submittedName>
</protein>
<feature type="compositionally biased region" description="Polar residues" evidence="4">
    <location>
        <begin position="115"/>
        <end position="129"/>
    </location>
</feature>
<feature type="compositionally biased region" description="Basic and acidic residues" evidence="4">
    <location>
        <begin position="1"/>
        <end position="19"/>
    </location>
</feature>
<evidence type="ECO:0000256" key="3">
    <source>
        <dbReference type="ARBA" id="ARBA00023242"/>
    </source>
</evidence>
<comment type="subcellular location">
    <subcellularLocation>
        <location evidence="1">Nucleus</location>
    </subcellularLocation>
</comment>
<organism evidence="8 9">
    <name type="scientific">Ceraceosorus bombacis</name>
    <dbReference type="NCBI Taxonomy" id="401625"/>
    <lineage>
        <taxon>Eukaryota</taxon>
        <taxon>Fungi</taxon>
        <taxon>Dikarya</taxon>
        <taxon>Basidiomycota</taxon>
        <taxon>Ustilaginomycotina</taxon>
        <taxon>Exobasidiomycetes</taxon>
        <taxon>Ceraceosorales</taxon>
        <taxon>Ceraceosoraceae</taxon>
        <taxon>Ceraceosorus</taxon>
    </lineage>
</organism>
<dbReference type="GO" id="GO:0005655">
    <property type="term" value="C:nucleolar ribonuclease P complex"/>
    <property type="evidence" value="ECO:0007669"/>
    <property type="project" value="InterPro"/>
</dbReference>
<dbReference type="InterPro" id="IPR012590">
    <property type="entry name" value="POPLD_dom"/>
</dbReference>
<feature type="domain" description="POP1 C-terminal" evidence="7">
    <location>
        <begin position="957"/>
        <end position="1014"/>
    </location>
</feature>
<dbReference type="PANTHER" id="PTHR22731:SF3">
    <property type="entry name" value="RIBONUCLEASES P_MRP PROTEIN SUBUNIT POP1"/>
    <property type="match status" value="1"/>
</dbReference>
<dbReference type="STRING" id="401625.A0A0P1BLE9"/>
<dbReference type="InterPro" id="IPR039182">
    <property type="entry name" value="Pop1"/>
</dbReference>
<feature type="region of interest" description="Disordered" evidence="4">
    <location>
        <begin position="191"/>
        <end position="246"/>
    </location>
</feature>
<feature type="compositionally biased region" description="Polar residues" evidence="4">
    <location>
        <begin position="504"/>
        <end position="513"/>
    </location>
</feature>
<dbReference type="Pfam" id="PF22770">
    <property type="entry name" value="POP1_C"/>
    <property type="match status" value="1"/>
</dbReference>
<name>A0A0P1BLE9_9BASI</name>
<feature type="domain" description="Pop1 N-terminal" evidence="5">
    <location>
        <begin position="259"/>
        <end position="343"/>
    </location>
</feature>
<evidence type="ECO:0000313" key="9">
    <source>
        <dbReference type="Proteomes" id="UP000054845"/>
    </source>
</evidence>